<dbReference type="AlphaFoldDB" id="A0A132EDY4"/>
<name>A0A132EDY4_9BURK</name>
<proteinExistence type="predicted"/>
<accession>A0A132EDY4</accession>
<evidence type="ECO:0000313" key="2">
    <source>
        <dbReference type="Proteomes" id="UP000062912"/>
    </source>
</evidence>
<dbReference type="EMBL" id="LPJR01000046">
    <property type="protein sequence ID" value="KWF26583.1"/>
    <property type="molecule type" value="Genomic_DNA"/>
</dbReference>
<comment type="caution">
    <text evidence="1">The sequence shown here is derived from an EMBL/GenBank/DDBJ whole genome shotgun (WGS) entry which is preliminary data.</text>
</comment>
<dbReference type="Proteomes" id="UP000062912">
    <property type="component" value="Unassembled WGS sequence"/>
</dbReference>
<organism evidence="1 2">
    <name type="scientific">Burkholderia pseudomultivorans</name>
    <dbReference type="NCBI Taxonomy" id="1207504"/>
    <lineage>
        <taxon>Bacteria</taxon>
        <taxon>Pseudomonadati</taxon>
        <taxon>Pseudomonadota</taxon>
        <taxon>Betaproteobacteria</taxon>
        <taxon>Burkholderiales</taxon>
        <taxon>Burkholderiaceae</taxon>
        <taxon>Burkholderia</taxon>
        <taxon>Burkholderia cepacia complex</taxon>
    </lineage>
</organism>
<evidence type="ECO:0000313" key="1">
    <source>
        <dbReference type="EMBL" id="KWF26583.1"/>
    </source>
</evidence>
<gene>
    <name evidence="1" type="ORF">WT56_19715</name>
</gene>
<reference evidence="1 2" key="1">
    <citation type="submission" date="2015-11" db="EMBL/GenBank/DDBJ databases">
        <title>Expanding the genomic diversity of Burkholderia species for the development of highly accurate diagnostics.</title>
        <authorList>
            <person name="Sahl J."/>
            <person name="Keim P."/>
            <person name="Wagner D."/>
        </authorList>
    </citation>
    <scope>NUCLEOTIDE SEQUENCE [LARGE SCALE GENOMIC DNA]</scope>
    <source>
        <strain evidence="1 2">MSMB368WGS</strain>
    </source>
</reference>
<protein>
    <submittedName>
        <fullName evidence="1">Uncharacterized protein</fullName>
    </submittedName>
</protein>
<sequence>MNIVLEIGFDEGDVMLAGLGQRDANHIERDARKVAIGDSVEDSVADDVIGDQYVIWRSR</sequence>